<evidence type="ECO:0000313" key="2">
    <source>
        <dbReference type="Proteomes" id="UP000807309"/>
    </source>
</evidence>
<organism evidence="1 2">
    <name type="scientific">Nocardia abscessus</name>
    <dbReference type="NCBI Taxonomy" id="120957"/>
    <lineage>
        <taxon>Bacteria</taxon>
        <taxon>Bacillati</taxon>
        <taxon>Actinomycetota</taxon>
        <taxon>Actinomycetes</taxon>
        <taxon>Mycobacteriales</taxon>
        <taxon>Nocardiaceae</taxon>
        <taxon>Nocardia</taxon>
    </lineage>
</organism>
<comment type="caution">
    <text evidence="1">The sequence shown here is derived from an EMBL/GenBank/DDBJ whole genome shotgun (WGS) entry which is preliminary data.</text>
</comment>
<dbReference type="NCBIfam" id="NF047509">
    <property type="entry name" value="Rv3131_FMN_oxido"/>
    <property type="match status" value="1"/>
</dbReference>
<dbReference type="PANTHER" id="PTHR23026:SF123">
    <property type="entry name" value="NAD(P)H NITROREDUCTASE RV3131-RELATED"/>
    <property type="match status" value="1"/>
</dbReference>
<dbReference type="EMBL" id="JADLRE010000036">
    <property type="protein sequence ID" value="MBF6229385.1"/>
    <property type="molecule type" value="Genomic_DNA"/>
</dbReference>
<proteinExistence type="predicted"/>
<keyword evidence="2" id="KW-1185">Reference proteome</keyword>
<dbReference type="Gene3D" id="3.40.109.10">
    <property type="entry name" value="NADH Oxidase"/>
    <property type="match status" value="1"/>
</dbReference>
<dbReference type="SUPFAM" id="SSF55469">
    <property type="entry name" value="FMN-dependent nitroreductase-like"/>
    <property type="match status" value="1"/>
</dbReference>
<dbReference type="InterPro" id="IPR050627">
    <property type="entry name" value="Nitroreductase/BluB"/>
</dbReference>
<gene>
    <name evidence="1" type="ORF">IU470_30375</name>
</gene>
<evidence type="ECO:0000313" key="1">
    <source>
        <dbReference type="EMBL" id="MBF6229385.1"/>
    </source>
</evidence>
<evidence type="ECO:0008006" key="3">
    <source>
        <dbReference type="Google" id="ProtNLM"/>
    </source>
</evidence>
<protein>
    <recommendedName>
        <fullName evidence="3">NAD(P)H nitroreductase acg</fullName>
    </recommendedName>
</protein>
<accession>A0ABS0CHM3</accession>
<sequence>MTANAEPPVIPVPGHRTILEALRLATRAPSVHNIQPWRWVFDGARLHLYTDADRLLPATDPHGRQLVISCGTVLHHLRTVFADRGWHTDTLRAPDRQRPDHLAVIEFRPWENPPEGIHSRALAIELRRTDRLPMSEPEGFADILPRLRMLTSPHEVELDALADSARPRLAAASEQAGALRRDDLLYQSELQWWAGHPETPEGVPPSGLVSDAEFARVDVGRAFPSAPHSMRRAQLEDRAALVLLSTEGDSVTQWLHTGEALSAVLLECTAAGLATCALTHITELPMGRGLLAGLVPRPAAPQVLIRVGTAPDDAGMIPPTPRRPVTEVFTVTGSR</sequence>
<reference evidence="1 2" key="1">
    <citation type="submission" date="2020-10" db="EMBL/GenBank/DDBJ databases">
        <title>Identification of Nocardia species via Next-generation sequencing and recognition of intraspecies genetic diversity.</title>
        <authorList>
            <person name="Li P."/>
            <person name="Li P."/>
            <person name="Lu B."/>
        </authorList>
    </citation>
    <scope>NUCLEOTIDE SEQUENCE [LARGE SCALE GENOMIC DNA]</scope>
    <source>
        <strain evidence="1 2">N-11</strain>
    </source>
</reference>
<dbReference type="InterPro" id="IPR000415">
    <property type="entry name" value="Nitroreductase-like"/>
</dbReference>
<dbReference type="RefSeq" id="WP_195036233.1">
    <property type="nucleotide sequence ID" value="NZ_JADLRE010000036.1"/>
</dbReference>
<name>A0ABS0CHM3_9NOCA</name>
<dbReference type="PANTHER" id="PTHR23026">
    <property type="entry name" value="NADPH NITROREDUCTASE"/>
    <property type="match status" value="1"/>
</dbReference>
<dbReference type="Proteomes" id="UP000807309">
    <property type="component" value="Unassembled WGS sequence"/>
</dbReference>